<sequence length="657" mass="72801">MPQVSPSPLRDPVPRRQSPPEKLLAAWRRMVLTTMRLYMEIMLQSVTGYITSRNRGTLVKMPKAKNKDKTLADQRKASKVRRGIGQPLPRSKACALSKPTATPRSRPDLKTLVVEEKANTAAQGPLDPMAPHRGRAKNPLNGPPQVPVLPMPGTSAVTEMAAQATKVKDVKTAFLQALPTTRVKPPACRLPKDECPEGLDPQQLLLLLTEIYGLVTGPRGFIVIEIDDIAEAGGPRHQEQMKQLESMFTFGKVGCLRSQGGTNYAGRDLRQLEDYSFEITMEEFIYTRLEPILGHKKVLKKHDVVKHLKTFPMTLRVHAIPEDQVRLILIADSAFDTSGKEKSQHGWLLGFTNPMMNPGKLAPVSLMQWRSKRLRRKASSSLLREAISMSAATGALERLDAFFQSISLSEISPRRKLQSEDQYLEASGKATVIANDSSTYRDPHGLCVMDAKSLFDALNSEQSQGDDDRSALGVTGQGKVAAGHVLYNDEVAAKLHLWRTPFDPWRSREVQRNFQGPVFDLCIWCLVVLYRDSVFAELLLCQELAQELIAQGFTANTALYSFVASELRAKVALPPPAAMTDKELLYLSEPESEEEEGSDLPFFIQYPRSANLLLVILYAGVGILYFVTVLGWSPETSFYAVAQILTTVGVTGVAGYD</sequence>
<feature type="compositionally biased region" description="Basic and acidic residues" evidence="1">
    <location>
        <begin position="65"/>
        <end position="76"/>
    </location>
</feature>
<evidence type="ECO:0000256" key="2">
    <source>
        <dbReference type="SAM" id="Phobius"/>
    </source>
</evidence>
<name>A0A9P1BFF9_9DINO</name>
<reference evidence="4" key="2">
    <citation type="submission" date="2024-04" db="EMBL/GenBank/DDBJ databases">
        <authorList>
            <person name="Chen Y."/>
            <person name="Shah S."/>
            <person name="Dougan E. K."/>
            <person name="Thang M."/>
            <person name="Chan C."/>
        </authorList>
    </citation>
    <scope>NUCLEOTIDE SEQUENCE [LARGE SCALE GENOMIC DNA]</scope>
</reference>
<organism evidence="3">
    <name type="scientific">Cladocopium goreaui</name>
    <dbReference type="NCBI Taxonomy" id="2562237"/>
    <lineage>
        <taxon>Eukaryota</taxon>
        <taxon>Sar</taxon>
        <taxon>Alveolata</taxon>
        <taxon>Dinophyceae</taxon>
        <taxon>Suessiales</taxon>
        <taxon>Symbiodiniaceae</taxon>
        <taxon>Cladocopium</taxon>
    </lineage>
</organism>
<proteinExistence type="predicted"/>
<keyword evidence="2" id="KW-0472">Membrane</keyword>
<evidence type="ECO:0000313" key="3">
    <source>
        <dbReference type="EMBL" id="CAI3972421.1"/>
    </source>
</evidence>
<keyword evidence="2" id="KW-1133">Transmembrane helix</keyword>
<keyword evidence="2" id="KW-0812">Transmembrane</keyword>
<dbReference type="EMBL" id="CAMXCT020000010">
    <property type="protein sequence ID" value="CAL1125796.1"/>
    <property type="molecule type" value="Genomic_DNA"/>
</dbReference>
<evidence type="ECO:0000313" key="5">
    <source>
        <dbReference type="EMBL" id="CAL4759733.1"/>
    </source>
</evidence>
<dbReference type="EMBL" id="CAMXCT010000010">
    <property type="protein sequence ID" value="CAI3972421.1"/>
    <property type="molecule type" value="Genomic_DNA"/>
</dbReference>
<feature type="region of interest" description="Disordered" evidence="1">
    <location>
        <begin position="1"/>
        <end position="20"/>
    </location>
</feature>
<comment type="caution">
    <text evidence="3">The sequence shown here is derived from an EMBL/GenBank/DDBJ whole genome shotgun (WGS) entry which is preliminary data.</text>
</comment>
<feature type="region of interest" description="Disordered" evidence="1">
    <location>
        <begin position="63"/>
        <end position="105"/>
    </location>
</feature>
<keyword evidence="6" id="KW-1185">Reference proteome</keyword>
<protein>
    <submittedName>
        <fullName evidence="5">Integrase catalytic domain-containing protein</fullName>
    </submittedName>
</protein>
<evidence type="ECO:0000313" key="6">
    <source>
        <dbReference type="Proteomes" id="UP001152797"/>
    </source>
</evidence>
<evidence type="ECO:0000256" key="1">
    <source>
        <dbReference type="SAM" id="MobiDB-lite"/>
    </source>
</evidence>
<dbReference type="EMBL" id="CAMXCT030000010">
    <property type="protein sequence ID" value="CAL4759733.1"/>
    <property type="molecule type" value="Genomic_DNA"/>
</dbReference>
<gene>
    <name evidence="3" type="ORF">C1SCF055_LOCUS1007</name>
</gene>
<accession>A0A9P1BFF9</accession>
<dbReference type="Proteomes" id="UP001152797">
    <property type="component" value="Unassembled WGS sequence"/>
</dbReference>
<feature type="transmembrane region" description="Helical" evidence="2">
    <location>
        <begin position="612"/>
        <end position="632"/>
    </location>
</feature>
<dbReference type="AlphaFoldDB" id="A0A9P1BFF9"/>
<reference evidence="3" key="1">
    <citation type="submission" date="2022-10" db="EMBL/GenBank/DDBJ databases">
        <authorList>
            <person name="Chen Y."/>
            <person name="Dougan E. K."/>
            <person name="Chan C."/>
            <person name="Rhodes N."/>
            <person name="Thang M."/>
        </authorList>
    </citation>
    <scope>NUCLEOTIDE SEQUENCE</scope>
</reference>
<feature type="transmembrane region" description="Helical" evidence="2">
    <location>
        <begin position="638"/>
        <end position="656"/>
    </location>
</feature>
<evidence type="ECO:0000313" key="4">
    <source>
        <dbReference type="EMBL" id="CAL1125796.1"/>
    </source>
</evidence>
<dbReference type="OrthoDB" id="443270at2759"/>